<keyword evidence="11 19" id="KW-0460">Magnesium</keyword>
<dbReference type="Pfam" id="PF02654">
    <property type="entry name" value="CobS"/>
    <property type="match status" value="1"/>
</dbReference>
<feature type="transmembrane region" description="Helical" evidence="19">
    <location>
        <begin position="66"/>
        <end position="84"/>
    </location>
</feature>
<dbReference type="InterPro" id="IPR003805">
    <property type="entry name" value="CobS"/>
</dbReference>
<evidence type="ECO:0000256" key="15">
    <source>
        <dbReference type="ARBA" id="ARBA00032605"/>
    </source>
</evidence>
<evidence type="ECO:0000256" key="6">
    <source>
        <dbReference type="ARBA" id="ARBA00015850"/>
    </source>
</evidence>
<keyword evidence="21" id="KW-1185">Reference proteome</keyword>
<comment type="function">
    <text evidence="14 19">Joins adenosylcobinamide-GDP and alpha-ribazole to generate adenosylcobalamin (Ado-cobalamin). Also synthesizes adenosylcobalamin 5'-phosphate from adenosylcobinamide-GDP and alpha-ribazole 5'-phosphate.</text>
</comment>
<comment type="catalytic activity">
    <reaction evidence="18 19">
        <text>alpha-ribazole 5'-phosphate + adenosylcob(III)inamide-GDP = adenosylcob(III)alamin 5'-phosphate + GMP + H(+)</text>
        <dbReference type="Rhea" id="RHEA:23560"/>
        <dbReference type="ChEBI" id="CHEBI:15378"/>
        <dbReference type="ChEBI" id="CHEBI:57918"/>
        <dbReference type="ChEBI" id="CHEBI:58115"/>
        <dbReference type="ChEBI" id="CHEBI:60487"/>
        <dbReference type="ChEBI" id="CHEBI:60493"/>
        <dbReference type="EC" id="2.7.8.26"/>
    </reaction>
</comment>
<accession>A0A1H6D9J5</accession>
<feature type="transmembrane region" description="Helical" evidence="19">
    <location>
        <begin position="184"/>
        <end position="211"/>
    </location>
</feature>
<comment type="pathway">
    <text evidence="3 19">Cofactor biosynthesis; adenosylcobalamin biosynthesis; adenosylcobalamin from cob(II)yrinate a,c-diamide: step 7/7.</text>
</comment>
<comment type="cofactor">
    <cofactor evidence="1 19">
        <name>Mg(2+)</name>
        <dbReference type="ChEBI" id="CHEBI:18420"/>
    </cofactor>
</comment>
<dbReference type="RefSeq" id="WP_104005120.1">
    <property type="nucleotide sequence ID" value="NZ_FNVQ01000005.1"/>
</dbReference>
<dbReference type="OrthoDB" id="9794626at2"/>
<dbReference type="NCBIfam" id="TIGR00317">
    <property type="entry name" value="cobS"/>
    <property type="match status" value="1"/>
</dbReference>
<evidence type="ECO:0000256" key="14">
    <source>
        <dbReference type="ARBA" id="ARBA00025228"/>
    </source>
</evidence>
<dbReference type="GO" id="GO:0009236">
    <property type="term" value="P:cobalamin biosynthetic process"/>
    <property type="evidence" value="ECO:0007669"/>
    <property type="project" value="UniProtKB-UniRule"/>
</dbReference>
<evidence type="ECO:0000313" key="21">
    <source>
        <dbReference type="Proteomes" id="UP000236745"/>
    </source>
</evidence>
<keyword evidence="7 19" id="KW-1003">Cell membrane</keyword>
<dbReference type="AlphaFoldDB" id="A0A1H6D9J5"/>
<comment type="catalytic activity">
    <reaction evidence="17 19">
        <text>alpha-ribazole + adenosylcob(III)inamide-GDP = adenosylcob(III)alamin + GMP + H(+)</text>
        <dbReference type="Rhea" id="RHEA:16049"/>
        <dbReference type="ChEBI" id="CHEBI:10329"/>
        <dbReference type="ChEBI" id="CHEBI:15378"/>
        <dbReference type="ChEBI" id="CHEBI:18408"/>
        <dbReference type="ChEBI" id="CHEBI:58115"/>
        <dbReference type="ChEBI" id="CHEBI:60487"/>
        <dbReference type="EC" id="2.7.8.26"/>
    </reaction>
</comment>
<evidence type="ECO:0000256" key="12">
    <source>
        <dbReference type="ARBA" id="ARBA00022989"/>
    </source>
</evidence>
<evidence type="ECO:0000256" key="5">
    <source>
        <dbReference type="ARBA" id="ARBA00013200"/>
    </source>
</evidence>
<protein>
    <recommendedName>
        <fullName evidence="6 19">Adenosylcobinamide-GDP ribazoletransferase</fullName>
        <ecNumber evidence="5 19">2.7.8.26</ecNumber>
    </recommendedName>
    <alternativeName>
        <fullName evidence="16 19">Cobalamin synthase</fullName>
    </alternativeName>
    <alternativeName>
        <fullName evidence="15 19">Cobalamin-5'-phosphate synthase</fullName>
    </alternativeName>
</protein>
<evidence type="ECO:0000256" key="13">
    <source>
        <dbReference type="ARBA" id="ARBA00023136"/>
    </source>
</evidence>
<sequence>MNGLKRHQQAFLCALQFLTQVPVRLDGVPDQRTQGLAMLYYPLIGLLIGGLLWLCAALTMTLPGQVQAALVLLVWCVITGGLHLDGLADSADGWMGGLSDRERTLKIMKDPHIGATGVIALLLQLLLKWSLLMALLPVGQGFALLLAPLAGRAAALLLLGTTPYASRGGIASAMLAGLERKPVYLISVGVGLVALMAGWLWLALPALLFWLARRAMLARLGGATGDTAGALIELTETAVLFAALISGAYFASITSLGASF</sequence>
<dbReference type="Proteomes" id="UP000236745">
    <property type="component" value="Unassembled WGS sequence"/>
</dbReference>
<dbReference type="EC" id="2.7.8.26" evidence="5 19"/>
<feature type="transmembrane region" description="Helical" evidence="19">
    <location>
        <begin position="142"/>
        <end position="164"/>
    </location>
</feature>
<dbReference type="GO" id="GO:0051073">
    <property type="term" value="F:adenosylcobinamide-GDP ribazoletransferase activity"/>
    <property type="evidence" value="ECO:0007669"/>
    <property type="project" value="UniProtKB-UniRule"/>
</dbReference>
<evidence type="ECO:0000256" key="19">
    <source>
        <dbReference type="HAMAP-Rule" id="MF_00719"/>
    </source>
</evidence>
<feature type="transmembrane region" description="Helical" evidence="19">
    <location>
        <begin position="35"/>
        <end position="54"/>
    </location>
</feature>
<keyword evidence="8 19" id="KW-0169">Cobalamin biosynthesis</keyword>
<evidence type="ECO:0000256" key="9">
    <source>
        <dbReference type="ARBA" id="ARBA00022679"/>
    </source>
</evidence>
<evidence type="ECO:0000256" key="3">
    <source>
        <dbReference type="ARBA" id="ARBA00004663"/>
    </source>
</evidence>
<keyword evidence="12 19" id="KW-1133">Transmembrane helix</keyword>
<dbReference type="UniPathway" id="UPA00148">
    <property type="reaction ID" value="UER00238"/>
</dbReference>
<dbReference type="HAMAP" id="MF_00719">
    <property type="entry name" value="CobS"/>
    <property type="match status" value="1"/>
</dbReference>
<reference evidence="20 21" key="1">
    <citation type="submission" date="2016-10" db="EMBL/GenBank/DDBJ databases">
        <authorList>
            <person name="de Groot N.N."/>
        </authorList>
    </citation>
    <scope>NUCLEOTIDE SEQUENCE [LARGE SCALE GENOMIC DNA]</scope>
    <source>
        <strain evidence="20 21">DSM 22012</strain>
    </source>
</reference>
<evidence type="ECO:0000256" key="8">
    <source>
        <dbReference type="ARBA" id="ARBA00022573"/>
    </source>
</evidence>
<dbReference type="PANTHER" id="PTHR34148:SF1">
    <property type="entry name" value="ADENOSYLCOBINAMIDE-GDP RIBAZOLETRANSFERASE"/>
    <property type="match status" value="1"/>
</dbReference>
<dbReference type="GO" id="GO:0005886">
    <property type="term" value="C:plasma membrane"/>
    <property type="evidence" value="ECO:0007669"/>
    <property type="project" value="UniProtKB-SubCell"/>
</dbReference>
<comment type="similarity">
    <text evidence="4 19">Belongs to the CobS family.</text>
</comment>
<evidence type="ECO:0000256" key="4">
    <source>
        <dbReference type="ARBA" id="ARBA00010561"/>
    </source>
</evidence>
<evidence type="ECO:0000256" key="1">
    <source>
        <dbReference type="ARBA" id="ARBA00001946"/>
    </source>
</evidence>
<evidence type="ECO:0000256" key="10">
    <source>
        <dbReference type="ARBA" id="ARBA00022692"/>
    </source>
</evidence>
<comment type="subcellular location">
    <subcellularLocation>
        <location evidence="2 19">Cell membrane</location>
        <topology evidence="2 19">Multi-pass membrane protein</topology>
    </subcellularLocation>
</comment>
<evidence type="ECO:0000256" key="7">
    <source>
        <dbReference type="ARBA" id="ARBA00022475"/>
    </source>
</evidence>
<keyword evidence="10 19" id="KW-0812">Transmembrane</keyword>
<evidence type="ECO:0000256" key="2">
    <source>
        <dbReference type="ARBA" id="ARBA00004651"/>
    </source>
</evidence>
<keyword evidence="9 19" id="KW-0808">Transferase</keyword>
<keyword evidence="13 19" id="KW-0472">Membrane</keyword>
<gene>
    <name evidence="19" type="primary">cobS</name>
    <name evidence="20" type="ORF">SAMN05444390_105298</name>
</gene>
<feature type="transmembrane region" description="Helical" evidence="19">
    <location>
        <begin position="113"/>
        <end position="135"/>
    </location>
</feature>
<evidence type="ECO:0000256" key="16">
    <source>
        <dbReference type="ARBA" id="ARBA00032853"/>
    </source>
</evidence>
<dbReference type="NCBIfam" id="NF001278">
    <property type="entry name" value="PRK00235.1-5"/>
    <property type="match status" value="1"/>
</dbReference>
<dbReference type="GO" id="GO:0008818">
    <property type="term" value="F:cobalamin 5'-phosphate synthase activity"/>
    <property type="evidence" value="ECO:0007669"/>
    <property type="project" value="UniProtKB-UniRule"/>
</dbReference>
<evidence type="ECO:0000256" key="18">
    <source>
        <dbReference type="ARBA" id="ARBA00049504"/>
    </source>
</evidence>
<dbReference type="EMBL" id="FNVQ01000005">
    <property type="protein sequence ID" value="SEG82041.1"/>
    <property type="molecule type" value="Genomic_DNA"/>
</dbReference>
<evidence type="ECO:0000256" key="17">
    <source>
        <dbReference type="ARBA" id="ARBA00048623"/>
    </source>
</evidence>
<proteinExistence type="inferred from homology"/>
<evidence type="ECO:0000313" key="20">
    <source>
        <dbReference type="EMBL" id="SEG82041.1"/>
    </source>
</evidence>
<evidence type="ECO:0000256" key="11">
    <source>
        <dbReference type="ARBA" id="ARBA00022842"/>
    </source>
</evidence>
<dbReference type="PANTHER" id="PTHR34148">
    <property type="entry name" value="ADENOSYLCOBINAMIDE-GDP RIBAZOLETRANSFERASE"/>
    <property type="match status" value="1"/>
</dbReference>
<organism evidence="20 21">
    <name type="scientific">Marinobacterium lutimaris</name>
    <dbReference type="NCBI Taxonomy" id="568106"/>
    <lineage>
        <taxon>Bacteria</taxon>
        <taxon>Pseudomonadati</taxon>
        <taxon>Pseudomonadota</taxon>
        <taxon>Gammaproteobacteria</taxon>
        <taxon>Oceanospirillales</taxon>
        <taxon>Oceanospirillaceae</taxon>
        <taxon>Marinobacterium</taxon>
    </lineage>
</organism>
<name>A0A1H6D9J5_9GAMM</name>